<dbReference type="EMBL" id="JARGDH010000003">
    <property type="protein sequence ID" value="KAL0271974.1"/>
    <property type="molecule type" value="Genomic_DNA"/>
</dbReference>
<accession>A0AAW2HQ51</accession>
<evidence type="ECO:0000256" key="1">
    <source>
        <dbReference type="SAM" id="MobiDB-lite"/>
    </source>
</evidence>
<organism evidence="2">
    <name type="scientific">Menopon gallinae</name>
    <name type="common">poultry shaft louse</name>
    <dbReference type="NCBI Taxonomy" id="328185"/>
    <lineage>
        <taxon>Eukaryota</taxon>
        <taxon>Metazoa</taxon>
        <taxon>Ecdysozoa</taxon>
        <taxon>Arthropoda</taxon>
        <taxon>Hexapoda</taxon>
        <taxon>Insecta</taxon>
        <taxon>Pterygota</taxon>
        <taxon>Neoptera</taxon>
        <taxon>Paraneoptera</taxon>
        <taxon>Psocodea</taxon>
        <taxon>Troctomorpha</taxon>
        <taxon>Phthiraptera</taxon>
        <taxon>Amblycera</taxon>
        <taxon>Menoponidae</taxon>
        <taxon>Menopon</taxon>
    </lineage>
</organism>
<dbReference type="AlphaFoldDB" id="A0AAW2HQ51"/>
<protein>
    <submittedName>
        <fullName evidence="2">Uncharacterized protein</fullName>
    </submittedName>
</protein>
<name>A0AAW2HQ51_9NEOP</name>
<dbReference type="EMBL" id="JARGDH010000003">
    <property type="protein sequence ID" value="KAL0271973.1"/>
    <property type="molecule type" value="Genomic_DNA"/>
</dbReference>
<feature type="region of interest" description="Disordered" evidence="1">
    <location>
        <begin position="243"/>
        <end position="262"/>
    </location>
</feature>
<sequence>MGNVISSLVMYVLEAAWFCQRLIDKDFRENNGSRSNPIVDFNETNLDVFLSKCRSYYLSKKNNISCSKINHNINNQKELRKETEAAADGKAGQCGTGALEADKNCTNSIGHTDAASRAVFGAGKPEASETSGRCCSHCCRHCCCRCCCESRLERTLESSKTERQINIHFNESKRGPDRPAESVESTSEGREFTCAEKENHVVGSSPIRPPSKTILREKRERNENGNNYHLKGLLSRSLSLRAPSDRKNNLKRCKSSRSLHLR</sequence>
<evidence type="ECO:0000313" key="2">
    <source>
        <dbReference type="EMBL" id="KAL0271974.1"/>
    </source>
</evidence>
<gene>
    <name evidence="2" type="ORF">PYX00_005119</name>
</gene>
<feature type="region of interest" description="Disordered" evidence="1">
    <location>
        <begin position="167"/>
        <end position="189"/>
    </location>
</feature>
<feature type="compositionally biased region" description="Basic residues" evidence="1">
    <location>
        <begin position="249"/>
        <end position="262"/>
    </location>
</feature>
<proteinExistence type="predicted"/>
<comment type="caution">
    <text evidence="2">The sequence shown here is derived from an EMBL/GenBank/DDBJ whole genome shotgun (WGS) entry which is preliminary data.</text>
</comment>
<reference evidence="2" key="1">
    <citation type="journal article" date="2024" name="Gigascience">
        <title>Chromosome-level genome of the poultry shaft louse Menopon gallinae provides insight into the host-switching and adaptive evolution of parasitic lice.</title>
        <authorList>
            <person name="Xu Y."/>
            <person name="Ma L."/>
            <person name="Liu S."/>
            <person name="Liang Y."/>
            <person name="Liu Q."/>
            <person name="He Z."/>
            <person name="Tian L."/>
            <person name="Duan Y."/>
            <person name="Cai W."/>
            <person name="Li H."/>
            <person name="Song F."/>
        </authorList>
    </citation>
    <scope>NUCLEOTIDE SEQUENCE</scope>
    <source>
        <strain evidence="2">Cailab_2023a</strain>
    </source>
</reference>